<sequence>MPEGYTVDPAKLDAHRHDLEQAVAGGNQVVDAGNQVTPGGWDNAYGLMFQAFPQATRPIATAFISFTKDAVQALETTSAALGQAAVEYQTNEHHAAEALQELERKIADLPGMQVGSGALPPDDVPEPGTPVTGAGSSPSDGQEAQHDA</sequence>
<evidence type="ECO:0008006" key="4">
    <source>
        <dbReference type="Google" id="ProtNLM"/>
    </source>
</evidence>
<gene>
    <name evidence="2" type="ORF">GCM10022222_27570</name>
</gene>
<organism evidence="2 3">
    <name type="scientific">Amycolatopsis ultiminotia</name>
    <dbReference type="NCBI Taxonomy" id="543629"/>
    <lineage>
        <taxon>Bacteria</taxon>
        <taxon>Bacillati</taxon>
        <taxon>Actinomycetota</taxon>
        <taxon>Actinomycetes</taxon>
        <taxon>Pseudonocardiales</taxon>
        <taxon>Pseudonocardiaceae</taxon>
        <taxon>Amycolatopsis</taxon>
    </lineage>
</organism>
<accession>A0ABP6W0U3</accession>
<evidence type="ECO:0000313" key="3">
    <source>
        <dbReference type="Proteomes" id="UP001500689"/>
    </source>
</evidence>
<feature type="region of interest" description="Disordered" evidence="1">
    <location>
        <begin position="104"/>
        <end position="148"/>
    </location>
</feature>
<dbReference type="InterPro" id="IPR022536">
    <property type="entry name" value="EspC"/>
</dbReference>
<dbReference type="EMBL" id="BAAAZN010000005">
    <property type="protein sequence ID" value="GAA3542399.1"/>
    <property type="molecule type" value="Genomic_DNA"/>
</dbReference>
<proteinExistence type="predicted"/>
<name>A0ABP6W0U3_9PSEU</name>
<comment type="caution">
    <text evidence="2">The sequence shown here is derived from an EMBL/GenBank/DDBJ whole genome shotgun (WGS) entry which is preliminary data.</text>
</comment>
<reference evidence="3" key="1">
    <citation type="journal article" date="2019" name="Int. J. Syst. Evol. Microbiol.">
        <title>The Global Catalogue of Microorganisms (GCM) 10K type strain sequencing project: providing services to taxonomists for standard genome sequencing and annotation.</title>
        <authorList>
            <consortium name="The Broad Institute Genomics Platform"/>
            <consortium name="The Broad Institute Genome Sequencing Center for Infectious Disease"/>
            <person name="Wu L."/>
            <person name="Ma J."/>
        </authorList>
    </citation>
    <scope>NUCLEOTIDE SEQUENCE [LARGE SCALE GENOMIC DNA]</scope>
    <source>
        <strain evidence="3">JCM 16898</strain>
    </source>
</reference>
<dbReference type="RefSeq" id="WP_344859454.1">
    <property type="nucleotide sequence ID" value="NZ_BAAAZN010000005.1"/>
</dbReference>
<protein>
    <recommendedName>
        <fullName evidence="4">Excreted virulence factor EspC, type VII ESX diderm</fullName>
    </recommendedName>
</protein>
<dbReference type="Proteomes" id="UP001500689">
    <property type="component" value="Unassembled WGS sequence"/>
</dbReference>
<keyword evidence="3" id="KW-1185">Reference proteome</keyword>
<evidence type="ECO:0000313" key="2">
    <source>
        <dbReference type="EMBL" id="GAA3542399.1"/>
    </source>
</evidence>
<evidence type="ECO:0000256" key="1">
    <source>
        <dbReference type="SAM" id="MobiDB-lite"/>
    </source>
</evidence>
<dbReference type="Pfam" id="PF10824">
    <property type="entry name" value="T7SS_ESX_EspC"/>
    <property type="match status" value="1"/>
</dbReference>